<dbReference type="SMART" id="SM00298">
    <property type="entry name" value="CHROMO"/>
    <property type="match status" value="1"/>
</dbReference>
<feature type="compositionally biased region" description="Acidic residues" evidence="4">
    <location>
        <begin position="33"/>
        <end position="48"/>
    </location>
</feature>
<dbReference type="PANTHER" id="PTHR22812">
    <property type="entry name" value="CHROMOBOX PROTEIN"/>
    <property type="match status" value="1"/>
</dbReference>
<dbReference type="EMBL" id="AZGZ01000020">
    <property type="protein sequence ID" value="KZZ89584.1"/>
    <property type="molecule type" value="Genomic_DNA"/>
</dbReference>
<reference evidence="6 7" key="1">
    <citation type="journal article" date="2016" name="Genome Biol. Evol.">
        <title>Divergent and convergent evolution of fungal pathogenicity.</title>
        <authorList>
            <person name="Shang Y."/>
            <person name="Xiao G."/>
            <person name="Zheng P."/>
            <person name="Cen K."/>
            <person name="Zhan S."/>
            <person name="Wang C."/>
        </authorList>
    </citation>
    <scope>NUCLEOTIDE SEQUENCE [LARGE SCALE GENOMIC DNA]</scope>
    <source>
        <strain evidence="6 7">ARSEF 7405</strain>
    </source>
</reference>
<dbReference type="AlphaFoldDB" id="A0A167X3E7"/>
<keyword evidence="7" id="KW-1185">Reference proteome</keyword>
<dbReference type="Pfam" id="PF01393">
    <property type="entry name" value="Chromo_shadow"/>
    <property type="match status" value="1"/>
</dbReference>
<feature type="compositionally biased region" description="Basic and acidic residues" evidence="4">
    <location>
        <begin position="18"/>
        <end position="32"/>
    </location>
</feature>
<protein>
    <submittedName>
        <fullName evidence="6">Chromo domain-containing protein</fullName>
    </submittedName>
</protein>
<sequence>MAPPADSSSEDEYQGDIPARDESTKKLDKNDDASDSDDDMDDDNEDEEEYIVEQILGHEFRDGELFYVVKWKGYDDPNDHTLEPEENLENAKEAVDEYIKKLGGPPQDPKDEKKKNKKRKSRASSAATSLKQDDSEAEAAATTSTTKKKARQSTGRASTGATPGAAAAAENKLPDWVPKTKSWEDAVESIDTIMRDPEDPKGPLFVYLNWTNGHKSRVSTEMANKRCPQKMLHFYEQHIVFKDTE</sequence>
<evidence type="ECO:0000259" key="5">
    <source>
        <dbReference type="PROSITE" id="PS50013"/>
    </source>
</evidence>
<dbReference type="GO" id="GO:0006338">
    <property type="term" value="P:chromatin remodeling"/>
    <property type="evidence" value="ECO:0007669"/>
    <property type="project" value="UniProtKB-ARBA"/>
</dbReference>
<dbReference type="OrthoDB" id="433924at2759"/>
<gene>
    <name evidence="6" type="ORF">AAP_04339</name>
</gene>
<dbReference type="InterPro" id="IPR000953">
    <property type="entry name" value="Chromo/chromo_shadow_dom"/>
</dbReference>
<evidence type="ECO:0000313" key="6">
    <source>
        <dbReference type="EMBL" id="KZZ89584.1"/>
    </source>
</evidence>
<evidence type="ECO:0000313" key="7">
    <source>
        <dbReference type="Proteomes" id="UP000242877"/>
    </source>
</evidence>
<name>A0A167X3E7_9EURO</name>
<dbReference type="SMART" id="SM00300">
    <property type="entry name" value="ChSh"/>
    <property type="match status" value="1"/>
</dbReference>
<dbReference type="SUPFAM" id="SSF54160">
    <property type="entry name" value="Chromo domain-like"/>
    <property type="match status" value="2"/>
</dbReference>
<dbReference type="Proteomes" id="UP000242877">
    <property type="component" value="Unassembled WGS sequence"/>
</dbReference>
<feature type="compositionally biased region" description="Low complexity" evidence="4">
    <location>
        <begin position="154"/>
        <end position="169"/>
    </location>
</feature>
<proteinExistence type="predicted"/>
<evidence type="ECO:0000256" key="3">
    <source>
        <dbReference type="ARBA" id="ARBA00023242"/>
    </source>
</evidence>
<dbReference type="GO" id="GO:0005634">
    <property type="term" value="C:nucleus"/>
    <property type="evidence" value="ECO:0007669"/>
    <property type="project" value="UniProtKB-SubCell"/>
</dbReference>
<accession>A0A167X3E7</accession>
<dbReference type="InterPro" id="IPR016197">
    <property type="entry name" value="Chromo-like_dom_sf"/>
</dbReference>
<evidence type="ECO:0000256" key="2">
    <source>
        <dbReference type="ARBA" id="ARBA00011353"/>
    </source>
</evidence>
<dbReference type="InterPro" id="IPR023780">
    <property type="entry name" value="Chromo_domain"/>
</dbReference>
<comment type="caution">
    <text evidence="6">The sequence shown here is derived from an EMBL/GenBank/DDBJ whole genome shotgun (WGS) entry which is preliminary data.</text>
</comment>
<feature type="region of interest" description="Disordered" evidence="4">
    <location>
        <begin position="74"/>
        <end position="180"/>
    </location>
</feature>
<keyword evidence="3" id="KW-0539">Nucleus</keyword>
<dbReference type="PROSITE" id="PS50013">
    <property type="entry name" value="CHROMO_2"/>
    <property type="match status" value="1"/>
</dbReference>
<feature type="domain" description="Chromo" evidence="5">
    <location>
        <begin position="50"/>
        <end position="110"/>
    </location>
</feature>
<evidence type="ECO:0000256" key="1">
    <source>
        <dbReference type="ARBA" id="ARBA00004123"/>
    </source>
</evidence>
<dbReference type="Gene3D" id="2.40.50.40">
    <property type="match status" value="2"/>
</dbReference>
<feature type="region of interest" description="Disordered" evidence="4">
    <location>
        <begin position="1"/>
        <end position="48"/>
    </location>
</feature>
<dbReference type="CDD" id="cd00024">
    <property type="entry name" value="CD_CSD"/>
    <property type="match status" value="1"/>
</dbReference>
<dbReference type="Pfam" id="PF00385">
    <property type="entry name" value="Chromo"/>
    <property type="match status" value="1"/>
</dbReference>
<dbReference type="InterPro" id="IPR051219">
    <property type="entry name" value="Heterochromatin_chromo-domain"/>
</dbReference>
<feature type="compositionally biased region" description="Basic and acidic residues" evidence="4">
    <location>
        <begin position="74"/>
        <end position="100"/>
    </location>
</feature>
<comment type="subcellular location">
    <subcellularLocation>
        <location evidence="1">Nucleus</location>
    </subcellularLocation>
</comment>
<organism evidence="6 7">
    <name type="scientific">Ascosphaera apis ARSEF 7405</name>
    <dbReference type="NCBI Taxonomy" id="392613"/>
    <lineage>
        <taxon>Eukaryota</taxon>
        <taxon>Fungi</taxon>
        <taxon>Dikarya</taxon>
        <taxon>Ascomycota</taxon>
        <taxon>Pezizomycotina</taxon>
        <taxon>Eurotiomycetes</taxon>
        <taxon>Eurotiomycetidae</taxon>
        <taxon>Onygenales</taxon>
        <taxon>Ascosphaeraceae</taxon>
        <taxon>Ascosphaera</taxon>
    </lineage>
</organism>
<dbReference type="VEuPathDB" id="FungiDB:AAP_04339"/>
<comment type="subunit">
    <text evidence="2">Component of the NuA4 histone acetyltransferase complex.</text>
</comment>
<evidence type="ECO:0000256" key="4">
    <source>
        <dbReference type="SAM" id="MobiDB-lite"/>
    </source>
</evidence>
<dbReference type="InterPro" id="IPR008251">
    <property type="entry name" value="Chromo_shadow_dom"/>
</dbReference>